<dbReference type="PANTHER" id="PTHR43072:SF8">
    <property type="entry name" value="ACYLTRANSFERASE FABY-RELATED"/>
    <property type="match status" value="1"/>
</dbReference>
<dbReference type="Gene3D" id="3.40.630.30">
    <property type="match status" value="1"/>
</dbReference>
<dbReference type="PROSITE" id="PS51186">
    <property type="entry name" value="GNAT"/>
    <property type="match status" value="1"/>
</dbReference>
<dbReference type="SUPFAM" id="SSF55729">
    <property type="entry name" value="Acyl-CoA N-acyltransferases (Nat)"/>
    <property type="match status" value="1"/>
</dbReference>
<dbReference type="Pfam" id="PF13420">
    <property type="entry name" value="Acetyltransf_4"/>
    <property type="match status" value="1"/>
</dbReference>
<dbReference type="CDD" id="cd04301">
    <property type="entry name" value="NAT_SF"/>
    <property type="match status" value="1"/>
</dbReference>
<evidence type="ECO:0000313" key="3">
    <source>
        <dbReference type="Proteomes" id="UP001054846"/>
    </source>
</evidence>
<protein>
    <submittedName>
        <fullName evidence="2">N-acetyltransferase</fullName>
    </submittedName>
</protein>
<name>A0ABY3PMB2_9CYAN</name>
<dbReference type="InterPro" id="IPR016181">
    <property type="entry name" value="Acyl_CoA_acyltransferase"/>
</dbReference>
<evidence type="ECO:0000259" key="1">
    <source>
        <dbReference type="PROSITE" id="PS51186"/>
    </source>
</evidence>
<dbReference type="PANTHER" id="PTHR43072">
    <property type="entry name" value="N-ACETYLTRANSFERASE"/>
    <property type="match status" value="1"/>
</dbReference>
<proteinExistence type="predicted"/>
<gene>
    <name evidence="2" type="ORF">ISF26_22910</name>
</gene>
<evidence type="ECO:0000313" key="2">
    <source>
        <dbReference type="EMBL" id="UFP94552.1"/>
    </source>
</evidence>
<dbReference type="NCBIfam" id="NF040504">
    <property type="entry name" value="resist_ArsN1b"/>
    <property type="match status" value="1"/>
</dbReference>
<reference evidence="2 3" key="1">
    <citation type="journal article" date="2021" name="Genome Biol. Evol.">
        <title>Complete Genome Sequencing of a Novel Gloeobacter Species from a Waterfall Cave in Mexico.</title>
        <authorList>
            <person name="Saw J.H."/>
            <person name="Cardona T."/>
            <person name="Montejano G."/>
        </authorList>
    </citation>
    <scope>NUCLEOTIDE SEQUENCE [LARGE SCALE GENOMIC DNA]</scope>
    <source>
        <strain evidence="2">MG652769</strain>
    </source>
</reference>
<dbReference type="Proteomes" id="UP001054846">
    <property type="component" value="Chromosome"/>
</dbReference>
<feature type="domain" description="N-acetyltransferase" evidence="1">
    <location>
        <begin position="3"/>
        <end position="164"/>
    </location>
</feature>
<dbReference type="InterPro" id="IPR000182">
    <property type="entry name" value="GNAT_dom"/>
</dbReference>
<sequence>MKTRIRLADDTDAKAVLDIYAPFVCGSPVTFEVEPPTVDEMQRRIGSTGERYPWLVCVGENRALGYAYASEHRTRAAYGWSVDCSVYIDPRYCRRGIARGLYTSLFALLRLQGFFNVFAGITLPNAASVGLHEAIGFKAVGVYRAVGYKLGAWHDVGWWQLPLQAPLCEPPSPIPLARLARDGSWDAAMRSGLAILQI</sequence>
<dbReference type="EMBL" id="CP063845">
    <property type="protein sequence ID" value="UFP94552.1"/>
    <property type="molecule type" value="Genomic_DNA"/>
</dbReference>
<organism evidence="2 3">
    <name type="scientific">Gloeobacter morelensis MG652769</name>
    <dbReference type="NCBI Taxonomy" id="2781736"/>
    <lineage>
        <taxon>Bacteria</taxon>
        <taxon>Bacillati</taxon>
        <taxon>Cyanobacteriota</taxon>
        <taxon>Cyanophyceae</taxon>
        <taxon>Gloeobacterales</taxon>
        <taxon>Gloeobacteraceae</taxon>
        <taxon>Gloeobacter</taxon>
        <taxon>Gloeobacter morelensis</taxon>
    </lineage>
</organism>
<dbReference type="RefSeq" id="WP_230841600.1">
    <property type="nucleotide sequence ID" value="NZ_CP063845.1"/>
</dbReference>
<keyword evidence="3" id="KW-1185">Reference proteome</keyword>
<accession>A0ABY3PMB2</accession>